<accession>K0TQ56</accession>
<feature type="region of interest" description="Disordered" evidence="1">
    <location>
        <begin position="263"/>
        <end position="287"/>
    </location>
</feature>
<evidence type="ECO:0000256" key="1">
    <source>
        <dbReference type="SAM" id="MobiDB-lite"/>
    </source>
</evidence>
<evidence type="ECO:0000313" key="2">
    <source>
        <dbReference type="EMBL" id="EJK75462.1"/>
    </source>
</evidence>
<sequence>MRSVSILWGIVKSILCDGVAWRAPDFGLKSHVKARGLQGDDAASVARFQLTSAVFRRQCRPPVAIETSEHSHSITWARQSPPTALQVPSAPDIDHILRIWPSIEAFVTSISRLSRAKFHVHSQYEQNHISFRKMSMSASRLRNIRLRAMARRPMGPGPRRAKDSSKPFHPSKSSHANKPQDVTFKSSATEGSPSQGVIVLVIIPPGAKEGSKVRISPGGGFNGVALRVPERSAWFNARPDRKTEERCFMVRFDATVIYPQVSQEVTRESEEGFDTADDRTQSTDDMNSRESIDTAVLMQEHVRRAVDQFAGCGRRGQSTRVRPTRAARSPTRWD</sequence>
<dbReference type="AlphaFoldDB" id="K0TQ56"/>
<evidence type="ECO:0000313" key="3">
    <source>
        <dbReference type="Proteomes" id="UP000266841"/>
    </source>
</evidence>
<dbReference type="Proteomes" id="UP000266841">
    <property type="component" value="Unassembled WGS sequence"/>
</dbReference>
<comment type="caution">
    <text evidence="2">The sequence shown here is derived from an EMBL/GenBank/DDBJ whole genome shotgun (WGS) entry which is preliminary data.</text>
</comment>
<feature type="region of interest" description="Disordered" evidence="1">
    <location>
        <begin position="149"/>
        <end position="191"/>
    </location>
</feature>
<dbReference type="EMBL" id="AGNL01002923">
    <property type="protein sequence ID" value="EJK75462.1"/>
    <property type="molecule type" value="Genomic_DNA"/>
</dbReference>
<protein>
    <submittedName>
        <fullName evidence="2">Uncharacterized protein</fullName>
    </submittedName>
</protein>
<gene>
    <name evidence="2" type="ORF">THAOC_02813</name>
</gene>
<feature type="region of interest" description="Disordered" evidence="1">
    <location>
        <begin position="309"/>
        <end position="334"/>
    </location>
</feature>
<name>K0TQ56_THAOC</name>
<keyword evidence="3" id="KW-1185">Reference proteome</keyword>
<proteinExistence type="predicted"/>
<organism evidence="2 3">
    <name type="scientific">Thalassiosira oceanica</name>
    <name type="common">Marine diatom</name>
    <dbReference type="NCBI Taxonomy" id="159749"/>
    <lineage>
        <taxon>Eukaryota</taxon>
        <taxon>Sar</taxon>
        <taxon>Stramenopiles</taxon>
        <taxon>Ochrophyta</taxon>
        <taxon>Bacillariophyta</taxon>
        <taxon>Coscinodiscophyceae</taxon>
        <taxon>Thalassiosirophycidae</taxon>
        <taxon>Thalassiosirales</taxon>
        <taxon>Thalassiosiraceae</taxon>
        <taxon>Thalassiosira</taxon>
    </lineage>
</organism>
<feature type="compositionally biased region" description="Basic and acidic residues" evidence="1">
    <location>
        <begin position="265"/>
        <end position="287"/>
    </location>
</feature>
<reference evidence="2 3" key="1">
    <citation type="journal article" date="2012" name="Genome Biol.">
        <title>Genome and low-iron response of an oceanic diatom adapted to chronic iron limitation.</title>
        <authorList>
            <person name="Lommer M."/>
            <person name="Specht M."/>
            <person name="Roy A.S."/>
            <person name="Kraemer L."/>
            <person name="Andreson R."/>
            <person name="Gutowska M.A."/>
            <person name="Wolf J."/>
            <person name="Bergner S.V."/>
            <person name="Schilhabel M.B."/>
            <person name="Klostermeier U.C."/>
            <person name="Beiko R.G."/>
            <person name="Rosenstiel P."/>
            <person name="Hippler M."/>
            <person name="Laroche J."/>
        </authorList>
    </citation>
    <scope>NUCLEOTIDE SEQUENCE [LARGE SCALE GENOMIC DNA]</scope>
    <source>
        <strain evidence="2 3">CCMP1005</strain>
    </source>
</reference>